<evidence type="ECO:0000313" key="2">
    <source>
        <dbReference type="EMBL" id="CDK30315.1"/>
    </source>
</evidence>
<accession>V6DFG5</accession>
<keyword evidence="1" id="KW-0812">Transmembrane</keyword>
<name>V6DFG5_9BACT</name>
<keyword evidence="1" id="KW-1133">Transmembrane helix</keyword>
<dbReference type="AlphaFoldDB" id="V6DFG5"/>
<gene>
    <name evidence="2" type="ORF">BABL1_gene_703</name>
</gene>
<feature type="transmembrane region" description="Helical" evidence="1">
    <location>
        <begin position="140"/>
        <end position="158"/>
    </location>
</feature>
<dbReference type="HOGENOM" id="CLU_1567808_0_0_7"/>
<dbReference type="Proteomes" id="UP000018769">
    <property type="component" value="Chromosome I"/>
</dbReference>
<dbReference type="EMBL" id="HG793133">
    <property type="protein sequence ID" value="CDK30315.1"/>
    <property type="molecule type" value="Genomic_DNA"/>
</dbReference>
<reference evidence="2 3" key="1">
    <citation type="journal article" date="2015" name="Biol. Direct">
        <title>Babela massiliensis, a representative of a widespread bacterial phylum with unusual adaptations to parasitism in amoebae.</title>
        <authorList>
            <person name="Pagnier I."/>
            <person name="Yutin N."/>
            <person name="Croce O."/>
            <person name="Makarova K.S."/>
            <person name="Wolf Y.I."/>
            <person name="Benamar S."/>
            <person name="Raoult D."/>
            <person name="Koonin E.V."/>
            <person name="La Scola B."/>
        </authorList>
    </citation>
    <scope>NUCLEOTIDE SEQUENCE [LARGE SCALE GENOMIC DNA]</scope>
    <source>
        <strain evidence="3">BABL1</strain>
    </source>
</reference>
<evidence type="ECO:0000256" key="1">
    <source>
        <dbReference type="SAM" id="Phobius"/>
    </source>
</evidence>
<keyword evidence="1" id="KW-0472">Membrane</keyword>
<evidence type="ECO:0000313" key="3">
    <source>
        <dbReference type="Proteomes" id="UP000018769"/>
    </source>
</evidence>
<keyword evidence="3" id="KW-1185">Reference proteome</keyword>
<organism evidence="2 3">
    <name type="scientific">Candidatus Babela massiliensis</name>
    <dbReference type="NCBI Taxonomy" id="673862"/>
    <lineage>
        <taxon>Bacteria</taxon>
        <taxon>Candidatus Babelota</taxon>
        <taxon>Candidatus Babeliae</taxon>
        <taxon>Candidatus Babeliales</taxon>
        <taxon>Candidatus Babeliaceae</taxon>
        <taxon>Candidatus Babela</taxon>
    </lineage>
</organism>
<sequence length="170" mass="20036">MIKVLIKFIFINLIFINMQSMHVDYQTVSTNLMQPKSLTELCIKCIIANDINPIYLPHQELKELIYKLKKEIILNRIKACKAYSVNLSNNYWNNWYKSIHNFRDIMISTSTITVIPIITLALTTEILHRYRAIPNDIKGNLTYATLIYITPIYFYYTIPIVDKLISNYIH</sequence>
<proteinExistence type="predicted"/>
<protein>
    <submittedName>
        <fullName evidence="2">Uncharacterized protein</fullName>
    </submittedName>
</protein>
<dbReference type="STRING" id="673862.BABL1_gene_703"/>
<dbReference type="KEGG" id="dpb:BABL1_gene_703"/>
<feature type="transmembrane region" description="Helical" evidence="1">
    <location>
        <begin position="105"/>
        <end position="128"/>
    </location>
</feature>
<dbReference type="RefSeq" id="WP_023791266.1">
    <property type="nucleotide sequence ID" value="NC_023003.1"/>
</dbReference>